<dbReference type="AlphaFoldDB" id="A0A438NIH9"/>
<evidence type="ECO:0000313" key="10">
    <source>
        <dbReference type="Proteomes" id="UP000288859"/>
    </source>
</evidence>
<keyword evidence="8" id="KW-0812">Transmembrane</keyword>
<evidence type="ECO:0000256" key="4">
    <source>
        <dbReference type="ARBA" id="ARBA00023002"/>
    </source>
</evidence>
<dbReference type="GO" id="GO:0005506">
    <property type="term" value="F:iron ion binding"/>
    <property type="evidence" value="ECO:0007669"/>
    <property type="project" value="InterPro"/>
</dbReference>
<keyword evidence="6 7" id="KW-0349">Heme</keyword>
<dbReference type="GO" id="GO:0016705">
    <property type="term" value="F:oxidoreductase activity, acting on paired donors, with incorporation or reduction of molecular oxygen"/>
    <property type="evidence" value="ECO:0007669"/>
    <property type="project" value="InterPro"/>
</dbReference>
<comment type="similarity">
    <text evidence="2 7">Belongs to the cytochrome P450 family.</text>
</comment>
<keyword evidence="3 6" id="KW-0479">Metal-binding</keyword>
<accession>A0A438NIH9</accession>
<dbReference type="CDD" id="cd11041">
    <property type="entry name" value="CYP503A1-like"/>
    <property type="match status" value="1"/>
</dbReference>
<dbReference type="OrthoDB" id="1844152at2759"/>
<dbReference type="EMBL" id="NAJM01000002">
    <property type="protein sequence ID" value="RVX75531.1"/>
    <property type="molecule type" value="Genomic_DNA"/>
</dbReference>
<keyword evidence="4 7" id="KW-0560">Oxidoreductase</keyword>
<organism evidence="9 10">
    <name type="scientific">Exophiala mesophila</name>
    <name type="common">Black yeast-like fungus</name>
    <dbReference type="NCBI Taxonomy" id="212818"/>
    <lineage>
        <taxon>Eukaryota</taxon>
        <taxon>Fungi</taxon>
        <taxon>Dikarya</taxon>
        <taxon>Ascomycota</taxon>
        <taxon>Pezizomycotina</taxon>
        <taxon>Eurotiomycetes</taxon>
        <taxon>Chaetothyriomycetidae</taxon>
        <taxon>Chaetothyriales</taxon>
        <taxon>Herpotrichiellaceae</taxon>
        <taxon>Exophiala</taxon>
    </lineage>
</organism>
<evidence type="ECO:0000256" key="3">
    <source>
        <dbReference type="ARBA" id="ARBA00022723"/>
    </source>
</evidence>
<evidence type="ECO:0000256" key="2">
    <source>
        <dbReference type="ARBA" id="ARBA00010617"/>
    </source>
</evidence>
<dbReference type="Gene3D" id="1.10.630.10">
    <property type="entry name" value="Cytochrome P450"/>
    <property type="match status" value="1"/>
</dbReference>
<dbReference type="Proteomes" id="UP000288859">
    <property type="component" value="Unassembled WGS sequence"/>
</dbReference>
<sequence length="525" mass="59353">MALSSLVEDTMFMERCARFAKLATINLGNTGAGATIVILCALIIVFGRQLLRPKLKVPILLEDEVRSPKKRRLAYCYTPKELMEKGYEQYRDEIYGLDTNDGIKLVLPVRFLDELKSNPHMSFVVSIDNDMQKDYTYFGGAPDNVVNAIKAKFNPSLGALTPVMHEIVIRNRARIMGEYQNWTPVKVHDRVLKLAGHSNARVFHGTAASQSEEWVDASTGYVLSTFDCIQALKAWPPYLRPLVHRFIPERAAINDQWRRARPFVEESLKRKNALGGKFLEEPGSMLDYMTSGKNEAIAYDVEKQLLYQMTLVAVGTVTTFASIVQVLYDLADNPEYIPILREEVEQADRDEDGHFTKDAVFEMKKLDSFIKESQRLHAPDLSTFQRAATADITLSNGLFIPKGTKLEAPTAAIQVDEGIYPDAQKFDGLRFYRQRRKPGEENKHLYVSVGLNDLSFGFGRHACPGRYLGHINIKLIVAEILLNYDIKLGEGQKRPADQRFEAIVSLPFRLSAFARAFCQMKPSSN</sequence>
<reference evidence="9 10" key="1">
    <citation type="submission" date="2017-03" db="EMBL/GenBank/DDBJ databases">
        <title>Genomes of endolithic fungi from Antarctica.</title>
        <authorList>
            <person name="Coleine C."/>
            <person name="Masonjones S."/>
            <person name="Stajich J.E."/>
        </authorList>
    </citation>
    <scope>NUCLEOTIDE SEQUENCE [LARGE SCALE GENOMIC DNA]</scope>
    <source>
        <strain evidence="9 10">CCFEE 6314</strain>
    </source>
</reference>
<dbReference type="InterPro" id="IPR002403">
    <property type="entry name" value="Cyt_P450_E_grp-IV"/>
</dbReference>
<dbReference type="GO" id="GO:0020037">
    <property type="term" value="F:heme binding"/>
    <property type="evidence" value="ECO:0007669"/>
    <property type="project" value="InterPro"/>
</dbReference>
<dbReference type="InterPro" id="IPR001128">
    <property type="entry name" value="Cyt_P450"/>
</dbReference>
<evidence type="ECO:0000313" key="9">
    <source>
        <dbReference type="EMBL" id="RVX75531.1"/>
    </source>
</evidence>
<evidence type="ECO:0000256" key="1">
    <source>
        <dbReference type="ARBA" id="ARBA00001971"/>
    </source>
</evidence>
<feature type="binding site" description="axial binding residue" evidence="6">
    <location>
        <position position="463"/>
    </location>
    <ligand>
        <name>heme</name>
        <dbReference type="ChEBI" id="CHEBI:30413"/>
    </ligand>
    <ligandPart>
        <name>Fe</name>
        <dbReference type="ChEBI" id="CHEBI:18248"/>
    </ligandPart>
</feature>
<dbReference type="GO" id="GO:0004497">
    <property type="term" value="F:monooxygenase activity"/>
    <property type="evidence" value="ECO:0007669"/>
    <property type="project" value="UniProtKB-KW"/>
</dbReference>
<evidence type="ECO:0000256" key="6">
    <source>
        <dbReference type="PIRSR" id="PIRSR602403-1"/>
    </source>
</evidence>
<keyword evidence="8" id="KW-1133">Transmembrane helix</keyword>
<name>A0A438NIH9_EXOME</name>
<evidence type="ECO:0000256" key="7">
    <source>
        <dbReference type="RuleBase" id="RU000461"/>
    </source>
</evidence>
<keyword evidence="7" id="KW-0503">Monooxygenase</keyword>
<gene>
    <name evidence="9" type="ORF">B0A52_00884</name>
</gene>
<keyword evidence="5 6" id="KW-0408">Iron</keyword>
<feature type="transmembrane region" description="Helical" evidence="8">
    <location>
        <begin position="31"/>
        <end position="51"/>
    </location>
</feature>
<dbReference type="PROSITE" id="PS00086">
    <property type="entry name" value="CYTOCHROME_P450"/>
    <property type="match status" value="1"/>
</dbReference>
<comment type="cofactor">
    <cofactor evidence="1 6">
        <name>heme</name>
        <dbReference type="ChEBI" id="CHEBI:30413"/>
    </cofactor>
</comment>
<dbReference type="PANTHER" id="PTHR46206:SF7">
    <property type="entry name" value="P450, PUTATIVE (EUROFUNG)-RELATED"/>
    <property type="match status" value="1"/>
</dbReference>
<dbReference type="InterPro" id="IPR036396">
    <property type="entry name" value="Cyt_P450_sf"/>
</dbReference>
<evidence type="ECO:0000256" key="5">
    <source>
        <dbReference type="ARBA" id="ARBA00023004"/>
    </source>
</evidence>
<protein>
    <submittedName>
        <fullName evidence="9">Uncharacterized protein</fullName>
    </submittedName>
</protein>
<comment type="caution">
    <text evidence="9">The sequence shown here is derived from an EMBL/GenBank/DDBJ whole genome shotgun (WGS) entry which is preliminary data.</text>
</comment>
<dbReference type="PANTHER" id="PTHR46206">
    <property type="entry name" value="CYTOCHROME P450"/>
    <property type="match status" value="1"/>
</dbReference>
<evidence type="ECO:0000256" key="8">
    <source>
        <dbReference type="SAM" id="Phobius"/>
    </source>
</evidence>
<dbReference type="SUPFAM" id="SSF48264">
    <property type="entry name" value="Cytochrome P450"/>
    <property type="match status" value="1"/>
</dbReference>
<proteinExistence type="inferred from homology"/>
<dbReference type="PRINTS" id="PR00465">
    <property type="entry name" value="EP450IV"/>
</dbReference>
<dbReference type="Pfam" id="PF00067">
    <property type="entry name" value="p450"/>
    <property type="match status" value="1"/>
</dbReference>
<dbReference type="InterPro" id="IPR017972">
    <property type="entry name" value="Cyt_P450_CS"/>
</dbReference>
<keyword evidence="8" id="KW-0472">Membrane</keyword>